<dbReference type="AlphaFoldDB" id="A0A645BQZ5"/>
<protein>
    <submittedName>
        <fullName evidence="2">Uncharacterized protein</fullName>
    </submittedName>
</protein>
<sequence>MVAVDEELVGGQLGGAVQVDRRGGLVGGERDDLLHAGVDRGLDDVLRPEHVGLDELVRVVLGGVDLLVRGGVDDMVDAVHRAVEPGQVADVAEEPAQPTVVVEQLTALVLLQLVAGVDDDALRVHVVQQSGDERLAERAGATGDQDGRTRKNAHECSGGGGARRAPRADPACRTQPQRTQVTGVPQANTRRTRRACSWLRAVTPAGPAGRTRRPCSVASRVAVWQTVVAGQRAVVAGRTKKPARTLGGCARADSDKLPSAVVWCNSPSGRVVSRGARFLRPRCLPVRWAPAGWLG</sequence>
<feature type="compositionally biased region" description="Basic and acidic residues" evidence="1">
    <location>
        <begin position="145"/>
        <end position="154"/>
    </location>
</feature>
<reference evidence="2" key="1">
    <citation type="submission" date="2019-08" db="EMBL/GenBank/DDBJ databases">
        <authorList>
            <person name="Kucharzyk K."/>
            <person name="Murdoch R.W."/>
            <person name="Higgins S."/>
            <person name="Loffler F."/>
        </authorList>
    </citation>
    <scope>NUCLEOTIDE SEQUENCE</scope>
</reference>
<evidence type="ECO:0000256" key="1">
    <source>
        <dbReference type="SAM" id="MobiDB-lite"/>
    </source>
</evidence>
<evidence type="ECO:0000313" key="2">
    <source>
        <dbReference type="EMBL" id="MPM65653.1"/>
    </source>
</evidence>
<comment type="caution">
    <text evidence="2">The sequence shown here is derived from an EMBL/GenBank/DDBJ whole genome shotgun (WGS) entry which is preliminary data.</text>
</comment>
<proteinExistence type="predicted"/>
<accession>A0A645BQZ5</accession>
<gene>
    <name evidence="2" type="ORF">SDC9_112550</name>
</gene>
<feature type="region of interest" description="Disordered" evidence="1">
    <location>
        <begin position="132"/>
        <end position="189"/>
    </location>
</feature>
<name>A0A645BQZ5_9ZZZZ</name>
<feature type="compositionally biased region" description="Polar residues" evidence="1">
    <location>
        <begin position="174"/>
        <end position="189"/>
    </location>
</feature>
<organism evidence="2">
    <name type="scientific">bioreactor metagenome</name>
    <dbReference type="NCBI Taxonomy" id="1076179"/>
    <lineage>
        <taxon>unclassified sequences</taxon>
        <taxon>metagenomes</taxon>
        <taxon>ecological metagenomes</taxon>
    </lineage>
</organism>
<dbReference type="EMBL" id="VSSQ01020636">
    <property type="protein sequence ID" value="MPM65653.1"/>
    <property type="molecule type" value="Genomic_DNA"/>
</dbReference>